<comment type="caution">
    <text evidence="1">The sequence shown here is derived from an EMBL/GenBank/DDBJ whole genome shotgun (WGS) entry which is preliminary data.</text>
</comment>
<dbReference type="Proteomes" id="UP000615446">
    <property type="component" value="Unassembled WGS sequence"/>
</dbReference>
<gene>
    <name evidence="1" type="ORF">RCL2_001316600</name>
</gene>
<evidence type="ECO:0000313" key="2">
    <source>
        <dbReference type="Proteomes" id="UP000615446"/>
    </source>
</evidence>
<protein>
    <submittedName>
        <fullName evidence="1">Uncharacterized protein</fullName>
    </submittedName>
</protein>
<sequence length="73" mass="8359">MKADKEKRTQVSLLIQAKKWTTNIISAGFLSSDDDLEYHLTLIIFTNEEKTEIASDKAGSFIEKLKYDCKLTM</sequence>
<name>A0A8H3LFD4_9GLOM</name>
<proteinExistence type="predicted"/>
<reference evidence="1" key="1">
    <citation type="submission" date="2019-10" db="EMBL/GenBank/DDBJ databases">
        <title>Conservation and host-specific expression of non-tandemly repeated heterogenous ribosome RNA gene in arbuscular mycorrhizal fungi.</title>
        <authorList>
            <person name="Maeda T."/>
            <person name="Kobayashi Y."/>
            <person name="Nakagawa T."/>
            <person name="Ezawa T."/>
            <person name="Yamaguchi K."/>
            <person name="Bino T."/>
            <person name="Nishimoto Y."/>
            <person name="Shigenobu S."/>
            <person name="Kawaguchi M."/>
        </authorList>
    </citation>
    <scope>NUCLEOTIDE SEQUENCE</scope>
    <source>
        <strain evidence="1">HR1</strain>
    </source>
</reference>
<accession>A0A8H3LFD4</accession>
<dbReference type="EMBL" id="BLAL01000160">
    <property type="protein sequence ID" value="GES86094.1"/>
    <property type="molecule type" value="Genomic_DNA"/>
</dbReference>
<dbReference type="AlphaFoldDB" id="A0A8H3LFD4"/>
<evidence type="ECO:0000313" key="1">
    <source>
        <dbReference type="EMBL" id="GES86094.1"/>
    </source>
</evidence>
<organism evidence="1 2">
    <name type="scientific">Rhizophagus clarus</name>
    <dbReference type="NCBI Taxonomy" id="94130"/>
    <lineage>
        <taxon>Eukaryota</taxon>
        <taxon>Fungi</taxon>
        <taxon>Fungi incertae sedis</taxon>
        <taxon>Mucoromycota</taxon>
        <taxon>Glomeromycotina</taxon>
        <taxon>Glomeromycetes</taxon>
        <taxon>Glomerales</taxon>
        <taxon>Glomeraceae</taxon>
        <taxon>Rhizophagus</taxon>
    </lineage>
</organism>